<name>A0ABX1VSC0_9FIRM</name>
<accession>A0ABX1VSC0</accession>
<comment type="caution">
    <text evidence="1">The sequence shown here is derived from an EMBL/GenBank/DDBJ whole genome shotgun (WGS) entry which is preliminary data.</text>
</comment>
<dbReference type="InterPro" id="IPR046286">
    <property type="entry name" value="DUF6323"/>
</dbReference>
<protein>
    <submittedName>
        <fullName evidence="1">Uncharacterized protein</fullName>
    </submittedName>
</protein>
<proteinExistence type="predicted"/>
<dbReference type="Proteomes" id="UP000539052">
    <property type="component" value="Unassembled WGS sequence"/>
</dbReference>
<dbReference type="EMBL" id="JAAOXG010000032">
    <property type="protein sequence ID" value="NNJ31256.1"/>
    <property type="molecule type" value="Genomic_DNA"/>
</dbReference>
<gene>
    <name evidence="1" type="ORF">G9470_15815</name>
</gene>
<organism evidence="1 2">
    <name type="scientific">Lacrimispora defluvii</name>
    <dbReference type="NCBI Taxonomy" id="2719233"/>
    <lineage>
        <taxon>Bacteria</taxon>
        <taxon>Bacillati</taxon>
        <taxon>Bacillota</taxon>
        <taxon>Clostridia</taxon>
        <taxon>Lachnospirales</taxon>
        <taxon>Lachnospiraceae</taxon>
        <taxon>Lacrimispora</taxon>
    </lineage>
</organism>
<reference evidence="1 2" key="1">
    <citation type="submission" date="2020-03" db="EMBL/GenBank/DDBJ databases">
        <title>Genome Sequence of industrial isolate, B5A.</title>
        <authorList>
            <person name="Sharma S."/>
            <person name="Patil P.B."/>
            <person name="Korpole S."/>
        </authorList>
    </citation>
    <scope>NUCLEOTIDE SEQUENCE [LARGE SCALE GENOMIC DNA]</scope>
    <source>
        <strain evidence="1 2">PI-S10-B5A</strain>
    </source>
</reference>
<evidence type="ECO:0000313" key="1">
    <source>
        <dbReference type="EMBL" id="NNJ31256.1"/>
    </source>
</evidence>
<dbReference type="Pfam" id="PF19848">
    <property type="entry name" value="DUF6323"/>
    <property type="match status" value="1"/>
</dbReference>
<keyword evidence="2" id="KW-1185">Reference proteome</keyword>
<evidence type="ECO:0000313" key="2">
    <source>
        <dbReference type="Proteomes" id="UP000539052"/>
    </source>
</evidence>
<sequence>MIMDNEKWLVNKEDNASLARLNAANEYTGRFGLKLSEGDAALLLKERTNILKKQERVEFGEGILPKLIFAFCDSPYIYQDNYTDTLGRLQEIFYSYKNDTLDEIPDDELIEFMKEQFDGPCQGSVDYLEDTALEGFARKARFGFQDNWEEDDDEI</sequence>